<dbReference type="InterPro" id="IPR058163">
    <property type="entry name" value="LysR-type_TF_proteobact-type"/>
</dbReference>
<evidence type="ECO:0000256" key="3">
    <source>
        <dbReference type="ARBA" id="ARBA00023125"/>
    </source>
</evidence>
<sequence>MSVAPKRPKGPPLNAMRAFEAAARNVNFVAAAEELNVTPGAISQHIKALEGWAGTPLFRRNAQGVELTPEGQSLVPVFSAAFDQMADAARALRDLKPNADFHIAALPAVAQLWLPKRLRRIREELPEINFSVTAMENPPSLSREMFDLSIFFAVPDGSSNQIALAQDVIAPVCAPTLLDRAHCSNGFREIPILHDQTWNDDWFTWSRNVGFDLQIDASGPQFSLYSLAVEEAKASAGLLMGHLCLIEDALESKTLLFAHSRSCPTGRSLVVSLPSKTRQRSETSQVVALLSN</sequence>
<gene>
    <name evidence="6" type="ORF">CLV75_0364</name>
</gene>
<dbReference type="GO" id="GO:0003700">
    <property type="term" value="F:DNA-binding transcription factor activity"/>
    <property type="evidence" value="ECO:0007669"/>
    <property type="project" value="InterPro"/>
</dbReference>
<evidence type="ECO:0000313" key="7">
    <source>
        <dbReference type="Proteomes" id="UP000271700"/>
    </source>
</evidence>
<dbReference type="PRINTS" id="PR00039">
    <property type="entry name" value="HTHLYSR"/>
</dbReference>
<dbReference type="InterPro" id="IPR036388">
    <property type="entry name" value="WH-like_DNA-bd_sf"/>
</dbReference>
<dbReference type="Gene3D" id="1.10.10.10">
    <property type="entry name" value="Winged helix-like DNA-binding domain superfamily/Winged helix DNA-binding domain"/>
    <property type="match status" value="1"/>
</dbReference>
<dbReference type="GO" id="GO:0006351">
    <property type="term" value="P:DNA-templated transcription"/>
    <property type="evidence" value="ECO:0007669"/>
    <property type="project" value="TreeGrafter"/>
</dbReference>
<dbReference type="Gene3D" id="3.40.190.10">
    <property type="entry name" value="Periplasmic binding protein-like II"/>
    <property type="match status" value="2"/>
</dbReference>
<dbReference type="GO" id="GO:0043565">
    <property type="term" value="F:sequence-specific DNA binding"/>
    <property type="evidence" value="ECO:0007669"/>
    <property type="project" value="TreeGrafter"/>
</dbReference>
<evidence type="ECO:0000256" key="1">
    <source>
        <dbReference type="ARBA" id="ARBA00009437"/>
    </source>
</evidence>
<dbReference type="InterPro" id="IPR005119">
    <property type="entry name" value="LysR_subst-bd"/>
</dbReference>
<dbReference type="Pfam" id="PF00126">
    <property type="entry name" value="HTH_1"/>
    <property type="match status" value="1"/>
</dbReference>
<proteinExistence type="inferred from homology"/>
<comment type="similarity">
    <text evidence="1">Belongs to the LysR transcriptional regulatory family.</text>
</comment>
<reference evidence="6 7" key="1">
    <citation type="submission" date="2018-10" db="EMBL/GenBank/DDBJ databases">
        <title>Genomic Encyclopedia of Archaeal and Bacterial Type Strains, Phase II (KMG-II): from individual species to whole genera.</title>
        <authorList>
            <person name="Goeker M."/>
        </authorList>
    </citation>
    <scope>NUCLEOTIDE SEQUENCE [LARGE SCALE GENOMIC DNA]</scope>
    <source>
        <strain evidence="6 7">DSM 29317</strain>
    </source>
</reference>
<feature type="domain" description="HTH lysR-type" evidence="5">
    <location>
        <begin position="11"/>
        <end position="68"/>
    </location>
</feature>
<dbReference type="AlphaFoldDB" id="A0A497ZT48"/>
<dbReference type="EMBL" id="RCCT01000001">
    <property type="protein sequence ID" value="RLK10394.1"/>
    <property type="molecule type" value="Genomic_DNA"/>
</dbReference>
<evidence type="ECO:0000256" key="4">
    <source>
        <dbReference type="ARBA" id="ARBA00023163"/>
    </source>
</evidence>
<keyword evidence="3" id="KW-0238">DNA-binding</keyword>
<dbReference type="SUPFAM" id="SSF53850">
    <property type="entry name" value="Periplasmic binding protein-like II"/>
    <property type="match status" value="1"/>
</dbReference>
<dbReference type="Proteomes" id="UP000271700">
    <property type="component" value="Unassembled WGS sequence"/>
</dbReference>
<dbReference type="PROSITE" id="PS50931">
    <property type="entry name" value="HTH_LYSR"/>
    <property type="match status" value="1"/>
</dbReference>
<dbReference type="OrthoDB" id="9813056at2"/>
<dbReference type="Pfam" id="PF03466">
    <property type="entry name" value="LysR_substrate"/>
    <property type="match status" value="1"/>
</dbReference>
<dbReference type="STRING" id="981384.GCA_000192475_03035"/>
<name>A0A497ZT48_9RHOB</name>
<dbReference type="InterPro" id="IPR036390">
    <property type="entry name" value="WH_DNA-bd_sf"/>
</dbReference>
<evidence type="ECO:0000256" key="2">
    <source>
        <dbReference type="ARBA" id="ARBA00023015"/>
    </source>
</evidence>
<dbReference type="InterPro" id="IPR000847">
    <property type="entry name" value="LysR_HTH_N"/>
</dbReference>
<protein>
    <submittedName>
        <fullName evidence="6">LysR family transcriptional regulator</fullName>
    </submittedName>
</protein>
<keyword evidence="2" id="KW-0805">Transcription regulation</keyword>
<keyword evidence="7" id="KW-1185">Reference proteome</keyword>
<keyword evidence="4" id="KW-0804">Transcription</keyword>
<dbReference type="RefSeq" id="WP_010439641.1">
    <property type="nucleotide sequence ID" value="NZ_AEYW01000006.1"/>
</dbReference>
<comment type="caution">
    <text evidence="6">The sequence shown here is derived from an EMBL/GenBank/DDBJ whole genome shotgun (WGS) entry which is preliminary data.</text>
</comment>
<accession>A0A497ZT48</accession>
<evidence type="ECO:0000259" key="5">
    <source>
        <dbReference type="PROSITE" id="PS50931"/>
    </source>
</evidence>
<dbReference type="PANTHER" id="PTHR30537">
    <property type="entry name" value="HTH-TYPE TRANSCRIPTIONAL REGULATOR"/>
    <property type="match status" value="1"/>
</dbReference>
<dbReference type="PANTHER" id="PTHR30537:SF26">
    <property type="entry name" value="GLYCINE CLEAVAGE SYSTEM TRANSCRIPTIONAL ACTIVATOR"/>
    <property type="match status" value="1"/>
</dbReference>
<dbReference type="SUPFAM" id="SSF46785">
    <property type="entry name" value="Winged helix' DNA-binding domain"/>
    <property type="match status" value="1"/>
</dbReference>
<evidence type="ECO:0000313" key="6">
    <source>
        <dbReference type="EMBL" id="RLK10394.1"/>
    </source>
</evidence>
<organism evidence="6 7">
    <name type="scientific">Ruegeria conchae</name>
    <dbReference type="NCBI Taxonomy" id="981384"/>
    <lineage>
        <taxon>Bacteria</taxon>
        <taxon>Pseudomonadati</taxon>
        <taxon>Pseudomonadota</taxon>
        <taxon>Alphaproteobacteria</taxon>
        <taxon>Rhodobacterales</taxon>
        <taxon>Roseobacteraceae</taxon>
        <taxon>Ruegeria</taxon>
    </lineage>
</organism>